<dbReference type="GO" id="GO:0005783">
    <property type="term" value="C:endoplasmic reticulum"/>
    <property type="evidence" value="ECO:0007669"/>
    <property type="project" value="TreeGrafter"/>
</dbReference>
<dbReference type="EMBL" id="AAGK01000001">
    <property type="protein sequence ID" value="EAN33363.1"/>
    <property type="molecule type" value="Genomic_DNA"/>
</dbReference>
<dbReference type="PANTHER" id="PTHR43272">
    <property type="entry name" value="LONG-CHAIN-FATTY-ACID--COA LIGASE"/>
    <property type="match status" value="1"/>
</dbReference>
<dbReference type="STRING" id="5875.Q4N9J5"/>
<sequence length="691" mass="78248">MVKNEADSPGFYSVPIPGTEEEGFSPVYRHPKHEKILGASDFGDFKTSWDLFQAGLRRNPDAECVGKRKRLPDGKLGDFEFNTYSEFFKTTKAVGSSLVHHNLVKEQRISQSSFQGTCKLVGLFLPSCEEWLLLEQACYGYGYTLVPIYTTLGTESILFVLTNTGLELLFCTEENAEKLFEVLSLSKTKLPLRNLVLVNSSSVSEKLVNNPYNLKFMLWSDFLQKGMDTELDPTPGDPDSLNIISYTSGTTGSPKGVMITHKNFIDTVLVTIEGGELLFPVLIINLVCRPMGMDEQHFSCHLSYLPMAHMFEKDFVNAVFYLGGKIGIYSGDVKLIMDDLQTLKPTLFISVPRLFQRIHDKILSGVQTKSALARHLFSRGLESKINRIRNNGVYTHKFYDKLIFDKVNKLMGGNLKWLFVGSSCLSEMVIDRVRAMIGKPLFWGYGLTECCAGAFVQNIHDRNPLNLGGPSPGFQFRIRSIPELNYFVDKKPIRGELVMKGTNVSMGYFKMEEMTKEVFRDGWLYTGDVVELMDNGSVKVIDRIKQVFKLSQGEYVAPEFVESALNSCIYIAQSYVVGNSDENYPVAIIVPDEEALQSWKKTHGLTKANLTQLAKDPLLKQFLFNELESVMTSSNVKGYNRVKEIYIHDELFSVENNLLTVTFKLKRNFLRQKFENEITQMYASLRNSNTK</sequence>
<evidence type="ECO:0000256" key="3">
    <source>
        <dbReference type="ARBA" id="ARBA00024484"/>
    </source>
</evidence>
<dbReference type="eggNOG" id="KOG1256">
    <property type="taxonomic scope" value="Eukaryota"/>
</dbReference>
<evidence type="ECO:0000313" key="6">
    <source>
        <dbReference type="EMBL" id="EAN33363.1"/>
    </source>
</evidence>
<comment type="caution">
    <text evidence="6">The sequence shown here is derived from an EMBL/GenBank/DDBJ whole genome shotgun (WGS) entry which is preliminary data.</text>
</comment>
<dbReference type="VEuPathDB" id="PiroplasmaDB:TpMuguga_01g00119"/>
<dbReference type="InterPro" id="IPR045851">
    <property type="entry name" value="AMP-bd_C_sf"/>
</dbReference>
<dbReference type="FunCoup" id="Q4N9J5">
    <property type="interactions" value="5"/>
</dbReference>
<dbReference type="InParanoid" id="Q4N9J5"/>
<dbReference type="InterPro" id="IPR025110">
    <property type="entry name" value="AMP-bd_C"/>
</dbReference>
<evidence type="ECO:0000259" key="5">
    <source>
        <dbReference type="Pfam" id="PF13193"/>
    </source>
</evidence>
<dbReference type="GO" id="GO:0016020">
    <property type="term" value="C:membrane"/>
    <property type="evidence" value="ECO:0007669"/>
    <property type="project" value="TreeGrafter"/>
</dbReference>
<evidence type="ECO:0000313" key="7">
    <source>
        <dbReference type="Proteomes" id="UP000001949"/>
    </source>
</evidence>
<protein>
    <submittedName>
        <fullName evidence="6">Long-chain fatty acid CoA ligase, putative</fullName>
    </submittedName>
</protein>
<dbReference type="InterPro" id="IPR042099">
    <property type="entry name" value="ANL_N_sf"/>
</dbReference>
<dbReference type="GO" id="GO:0005524">
    <property type="term" value="F:ATP binding"/>
    <property type="evidence" value="ECO:0007669"/>
    <property type="project" value="UniProtKB-KW"/>
</dbReference>
<organism evidence="6 7">
    <name type="scientific">Theileria parva</name>
    <name type="common">East coast fever infection agent</name>
    <dbReference type="NCBI Taxonomy" id="5875"/>
    <lineage>
        <taxon>Eukaryota</taxon>
        <taxon>Sar</taxon>
        <taxon>Alveolata</taxon>
        <taxon>Apicomplexa</taxon>
        <taxon>Aconoidasida</taxon>
        <taxon>Piroplasmida</taxon>
        <taxon>Theileriidae</taxon>
        <taxon>Theileria</taxon>
    </lineage>
</organism>
<dbReference type="SUPFAM" id="SSF56801">
    <property type="entry name" value="Acetyl-CoA synthetase-like"/>
    <property type="match status" value="1"/>
</dbReference>
<dbReference type="Pfam" id="PF13193">
    <property type="entry name" value="AMP-binding_C"/>
    <property type="match status" value="1"/>
</dbReference>
<feature type="domain" description="AMP-dependent synthetase/ligase" evidence="4">
    <location>
        <begin position="56"/>
        <end position="509"/>
    </location>
</feature>
<proteinExistence type="predicted"/>
<dbReference type="Gene3D" id="3.40.50.12780">
    <property type="entry name" value="N-terminal domain of ligase-like"/>
    <property type="match status" value="1"/>
</dbReference>
<evidence type="ECO:0000259" key="4">
    <source>
        <dbReference type="Pfam" id="PF00501"/>
    </source>
</evidence>
<dbReference type="AlphaFoldDB" id="Q4N9J5"/>
<dbReference type="PANTHER" id="PTHR43272:SF33">
    <property type="entry name" value="AMP-BINDING DOMAIN-CONTAINING PROTEIN-RELATED"/>
    <property type="match status" value="1"/>
</dbReference>
<dbReference type="InterPro" id="IPR020845">
    <property type="entry name" value="AMP-binding_CS"/>
</dbReference>
<gene>
    <name evidence="6" type="ordered locus">TP01_0119</name>
</gene>
<keyword evidence="7" id="KW-1185">Reference proteome</keyword>
<dbReference type="Pfam" id="PF00501">
    <property type="entry name" value="AMP-binding"/>
    <property type="match status" value="1"/>
</dbReference>
<dbReference type="Proteomes" id="UP000001949">
    <property type="component" value="Unassembled WGS sequence"/>
</dbReference>
<keyword evidence="1" id="KW-0547">Nucleotide-binding</keyword>
<evidence type="ECO:0000256" key="1">
    <source>
        <dbReference type="ARBA" id="ARBA00022741"/>
    </source>
</evidence>
<name>Q4N9J5_THEPA</name>
<comment type="catalytic activity">
    <reaction evidence="3">
        <text>a long-chain fatty acid + ATP + CoA = a long-chain fatty acyl-CoA + AMP + diphosphate</text>
        <dbReference type="Rhea" id="RHEA:15421"/>
        <dbReference type="ChEBI" id="CHEBI:30616"/>
        <dbReference type="ChEBI" id="CHEBI:33019"/>
        <dbReference type="ChEBI" id="CHEBI:57287"/>
        <dbReference type="ChEBI" id="CHEBI:57560"/>
        <dbReference type="ChEBI" id="CHEBI:83139"/>
        <dbReference type="ChEBI" id="CHEBI:456215"/>
        <dbReference type="EC" id="6.2.1.3"/>
    </reaction>
    <physiologicalReaction direction="left-to-right" evidence="3">
        <dbReference type="Rhea" id="RHEA:15422"/>
    </physiologicalReaction>
</comment>
<dbReference type="PROSITE" id="PS00455">
    <property type="entry name" value="AMP_BINDING"/>
    <property type="match status" value="1"/>
</dbReference>
<dbReference type="GO" id="GO:0004467">
    <property type="term" value="F:long-chain fatty acid-CoA ligase activity"/>
    <property type="evidence" value="ECO:0007669"/>
    <property type="project" value="UniProtKB-EC"/>
</dbReference>
<keyword evidence="6" id="KW-0436">Ligase</keyword>
<keyword evidence="2" id="KW-0067">ATP-binding</keyword>
<evidence type="ECO:0000256" key="2">
    <source>
        <dbReference type="ARBA" id="ARBA00022840"/>
    </source>
</evidence>
<accession>Q4N9J5</accession>
<dbReference type="KEGG" id="tpv:TP01_0119"/>
<dbReference type="InterPro" id="IPR000873">
    <property type="entry name" value="AMP-dep_synth/lig_dom"/>
</dbReference>
<dbReference type="Gene3D" id="3.30.300.30">
    <property type="match status" value="1"/>
</dbReference>
<dbReference type="OMA" id="HADPEHS"/>
<reference evidence="6 7" key="1">
    <citation type="journal article" date="2005" name="Science">
        <title>Genome sequence of Theileria parva, a bovine pathogen that transforms lymphocytes.</title>
        <authorList>
            <person name="Gardner M.J."/>
            <person name="Bishop R."/>
            <person name="Shah T."/>
            <person name="de Villiers E.P."/>
            <person name="Carlton J.M."/>
            <person name="Hall N."/>
            <person name="Ren Q."/>
            <person name="Paulsen I.T."/>
            <person name="Pain A."/>
            <person name="Berriman M."/>
            <person name="Wilson R.J.M."/>
            <person name="Sato S."/>
            <person name="Ralph S.A."/>
            <person name="Mann D.J."/>
            <person name="Xiong Z."/>
            <person name="Shallom S.J."/>
            <person name="Weidman J."/>
            <person name="Jiang L."/>
            <person name="Lynn J."/>
            <person name="Weaver B."/>
            <person name="Shoaibi A."/>
            <person name="Domingo A.R."/>
            <person name="Wasawo D."/>
            <person name="Crabtree J."/>
            <person name="Wortman J.R."/>
            <person name="Haas B."/>
            <person name="Angiuoli S.V."/>
            <person name="Creasy T.H."/>
            <person name="Lu C."/>
            <person name="Suh B."/>
            <person name="Silva J.C."/>
            <person name="Utterback T.R."/>
            <person name="Feldblyum T.V."/>
            <person name="Pertea M."/>
            <person name="Allen J."/>
            <person name="Nierman W.C."/>
            <person name="Taracha E.L.N."/>
            <person name="Salzberg S.L."/>
            <person name="White O.R."/>
            <person name="Fitzhugh H.A."/>
            <person name="Morzaria S."/>
            <person name="Venter J.C."/>
            <person name="Fraser C.M."/>
            <person name="Nene V."/>
        </authorList>
    </citation>
    <scope>NUCLEOTIDE SEQUENCE [LARGE SCALE GENOMIC DNA]</scope>
    <source>
        <strain evidence="6 7">Muguga</strain>
    </source>
</reference>
<feature type="domain" description="AMP-binding enzyme C-terminal" evidence="5">
    <location>
        <begin position="561"/>
        <end position="620"/>
    </location>
</feature>